<dbReference type="EMBL" id="JAGFBR010000356">
    <property type="protein sequence ID" value="KAH0445536.1"/>
    <property type="molecule type" value="Genomic_DNA"/>
</dbReference>
<gene>
    <name evidence="1" type="ORF">IEQ34_025380</name>
</gene>
<sequence>MEPYCLIYYLMPIIVAYTLESPIRSSWAGGSFKHLLEMASRVPRPEPNPCGATKLASRDALVEIGTLKGCYRHFTGNDFRINAVGGVIWGSVWSFVAVIKYSHWFPRSYKVNFPSSVSVLLYERVLFVLAGLRTNTSYVSVVGRLAGVPRETFSRLCYSWDIFIAWLHPTQRSWISKAYDLLRNHSRVLPLGVGRFDWVVGRGGCFVLSISNKQLPPVRSLTVGLSNTRFITGSRYRLSNTVRVSSSVGGIRKDDHADRGKSTFASITAPWDDTDSVLLFVWEMKESFTYLSQRYMPWLPNIPLYQGFRWDPTWKTLPTHNLTRRVFVERFKLDKKWQGCFLSWCVLGLIGRLRLVWLIPHWLARSSRSRLSNFCELRGGTTFRIPILLATLCTFSPLVGGLARKSFSIMLS</sequence>
<evidence type="ECO:0000313" key="1">
    <source>
        <dbReference type="EMBL" id="KAH0445536.1"/>
    </source>
</evidence>
<keyword evidence="2" id="KW-1185">Reference proteome</keyword>
<evidence type="ECO:0000313" key="2">
    <source>
        <dbReference type="Proteomes" id="UP000775213"/>
    </source>
</evidence>
<dbReference type="Proteomes" id="UP000775213">
    <property type="component" value="Unassembled WGS sequence"/>
</dbReference>
<proteinExistence type="predicted"/>
<comment type="caution">
    <text evidence="1">The sequence shown here is derived from an EMBL/GenBank/DDBJ whole genome shotgun (WGS) entry which is preliminary data.</text>
</comment>
<reference evidence="1 2" key="1">
    <citation type="journal article" date="2021" name="Hortic Res">
        <title>Chromosome-scale assembly of the Dendrobium chrysotoxum genome enhances the understanding of orchid evolution.</title>
        <authorList>
            <person name="Zhang Y."/>
            <person name="Zhang G.Q."/>
            <person name="Zhang D."/>
            <person name="Liu X.D."/>
            <person name="Xu X.Y."/>
            <person name="Sun W.H."/>
            <person name="Yu X."/>
            <person name="Zhu X."/>
            <person name="Wang Z.W."/>
            <person name="Zhao X."/>
            <person name="Zhong W.Y."/>
            <person name="Chen H."/>
            <person name="Yin W.L."/>
            <person name="Huang T."/>
            <person name="Niu S.C."/>
            <person name="Liu Z.J."/>
        </authorList>
    </citation>
    <scope>NUCLEOTIDE SEQUENCE [LARGE SCALE GENOMIC DNA]</scope>
    <source>
        <strain evidence="1">Lindl</strain>
    </source>
</reference>
<organism evidence="1 2">
    <name type="scientific">Dendrobium chrysotoxum</name>
    <name type="common">Orchid</name>
    <dbReference type="NCBI Taxonomy" id="161865"/>
    <lineage>
        <taxon>Eukaryota</taxon>
        <taxon>Viridiplantae</taxon>
        <taxon>Streptophyta</taxon>
        <taxon>Embryophyta</taxon>
        <taxon>Tracheophyta</taxon>
        <taxon>Spermatophyta</taxon>
        <taxon>Magnoliopsida</taxon>
        <taxon>Liliopsida</taxon>
        <taxon>Asparagales</taxon>
        <taxon>Orchidaceae</taxon>
        <taxon>Epidendroideae</taxon>
        <taxon>Malaxideae</taxon>
        <taxon>Dendrobiinae</taxon>
        <taxon>Dendrobium</taxon>
    </lineage>
</organism>
<protein>
    <submittedName>
        <fullName evidence="1">Uncharacterized protein</fullName>
    </submittedName>
</protein>
<accession>A0AAV7FQG5</accession>
<name>A0AAV7FQG5_DENCH</name>
<dbReference type="AlphaFoldDB" id="A0AAV7FQG5"/>